<dbReference type="AlphaFoldDB" id="A0A1H2PQQ6"/>
<dbReference type="PANTHER" id="PTHR38593">
    <property type="entry name" value="BLR2558 PROTEIN"/>
    <property type="match status" value="1"/>
</dbReference>
<keyword evidence="4" id="KW-1185">Reference proteome</keyword>
<dbReference type="InterPro" id="IPR025419">
    <property type="entry name" value="DUF4142"/>
</dbReference>
<proteinExistence type="predicted"/>
<dbReference type="PANTHER" id="PTHR38593:SF1">
    <property type="entry name" value="BLR2558 PROTEIN"/>
    <property type="match status" value="1"/>
</dbReference>
<evidence type="ECO:0000259" key="2">
    <source>
        <dbReference type="Pfam" id="PF13628"/>
    </source>
</evidence>
<keyword evidence="1" id="KW-0732">Signal</keyword>
<evidence type="ECO:0000313" key="3">
    <source>
        <dbReference type="EMBL" id="SDV49156.1"/>
    </source>
</evidence>
<dbReference type="EMBL" id="FNLO01000007">
    <property type="protein sequence ID" value="SDV49156.1"/>
    <property type="molecule type" value="Genomic_DNA"/>
</dbReference>
<evidence type="ECO:0000256" key="1">
    <source>
        <dbReference type="SAM" id="SignalP"/>
    </source>
</evidence>
<name>A0A1H2PQQ6_9BURK</name>
<feature type="signal peptide" evidence="1">
    <location>
        <begin position="1"/>
        <end position="34"/>
    </location>
</feature>
<dbReference type="Gene3D" id="1.20.1260.10">
    <property type="match status" value="1"/>
</dbReference>
<reference evidence="4" key="1">
    <citation type="submission" date="2016-09" db="EMBL/GenBank/DDBJ databases">
        <authorList>
            <person name="Varghese N."/>
            <person name="Submissions S."/>
        </authorList>
    </citation>
    <scope>NUCLEOTIDE SEQUENCE [LARGE SCALE GENOMIC DNA]</scope>
    <source>
        <strain evidence="4">JS23</strain>
    </source>
</reference>
<dbReference type="InterPro" id="IPR012347">
    <property type="entry name" value="Ferritin-like"/>
</dbReference>
<protein>
    <submittedName>
        <fullName evidence="3">Predicted outer membrane protein</fullName>
    </submittedName>
</protein>
<dbReference type="Pfam" id="PF13628">
    <property type="entry name" value="DUF4142"/>
    <property type="match status" value="1"/>
</dbReference>
<sequence length="189" mass="19879">MKPTTINTLRTGASAVCTSAALLFTPMLSGVAMAQDNPQVGSPSLSAVDQKFVEVATQSSSTEIDTAKLALKQSSDKDVKSFARHMIVDHTKLTVQLKAAAPKGVKVPKDNTDPAVIQALQGLKGKAFDEAYIKQVGIEGHQKAVAAFREEANTGNNADLKKAAQKALPTIEGHLKMAQDLAAKKGVAQ</sequence>
<gene>
    <name evidence="3" type="ORF">SAMN05216551_107111</name>
</gene>
<dbReference type="STRING" id="1770053.SAMN05216551_107111"/>
<feature type="domain" description="DUF4142" evidence="2">
    <location>
        <begin position="49"/>
        <end position="181"/>
    </location>
</feature>
<dbReference type="RefSeq" id="WP_407919417.1">
    <property type="nucleotide sequence ID" value="NZ_FNLO01000007.1"/>
</dbReference>
<evidence type="ECO:0000313" key="4">
    <source>
        <dbReference type="Proteomes" id="UP000243719"/>
    </source>
</evidence>
<dbReference type="Proteomes" id="UP000243719">
    <property type="component" value="Unassembled WGS sequence"/>
</dbReference>
<feature type="chain" id="PRO_5017448603" evidence="1">
    <location>
        <begin position="35"/>
        <end position="189"/>
    </location>
</feature>
<organism evidence="3 4">
    <name type="scientific">Chitinasiproducens palmae</name>
    <dbReference type="NCBI Taxonomy" id="1770053"/>
    <lineage>
        <taxon>Bacteria</taxon>
        <taxon>Pseudomonadati</taxon>
        <taxon>Pseudomonadota</taxon>
        <taxon>Betaproteobacteria</taxon>
        <taxon>Burkholderiales</taxon>
        <taxon>Burkholderiaceae</taxon>
        <taxon>Chitinasiproducens</taxon>
    </lineage>
</organism>
<accession>A0A1H2PQQ6</accession>